<evidence type="ECO:0000313" key="2">
    <source>
        <dbReference type="Proteomes" id="UP001501009"/>
    </source>
</evidence>
<dbReference type="EMBL" id="BAABDE010000016">
    <property type="protein sequence ID" value="GAA3797783.1"/>
    <property type="molecule type" value="Genomic_DNA"/>
</dbReference>
<keyword evidence="2" id="KW-1185">Reference proteome</keyword>
<gene>
    <name evidence="1" type="ORF">GCM10022403_034540</name>
</gene>
<comment type="caution">
    <text evidence="1">The sequence shown here is derived from an EMBL/GenBank/DDBJ whole genome shotgun (WGS) entry which is preliminary data.</text>
</comment>
<proteinExistence type="predicted"/>
<dbReference type="Proteomes" id="UP001501009">
    <property type="component" value="Unassembled WGS sequence"/>
</dbReference>
<accession>A0ABP7HRA5</accession>
<evidence type="ECO:0000313" key="1">
    <source>
        <dbReference type="EMBL" id="GAA3797783.1"/>
    </source>
</evidence>
<name>A0ABP7HRA5_9ACTN</name>
<organism evidence="1 2">
    <name type="scientific">Streptomyces coacervatus</name>
    <dbReference type="NCBI Taxonomy" id="647381"/>
    <lineage>
        <taxon>Bacteria</taxon>
        <taxon>Bacillati</taxon>
        <taxon>Actinomycetota</taxon>
        <taxon>Actinomycetes</taxon>
        <taxon>Kitasatosporales</taxon>
        <taxon>Streptomycetaceae</taxon>
        <taxon>Streptomyces</taxon>
    </lineage>
</organism>
<protein>
    <submittedName>
        <fullName evidence="1">Uncharacterized protein</fullName>
    </submittedName>
</protein>
<sequence>MGTEEGSYLRRRDEEVPSMTIVPRQVDWAAQILGRELEIVRKEPDQCGFQVQPKRWARSGRCRG</sequence>
<reference evidence="2" key="1">
    <citation type="journal article" date="2019" name="Int. J. Syst. Evol. Microbiol.">
        <title>The Global Catalogue of Microorganisms (GCM) 10K type strain sequencing project: providing services to taxonomists for standard genome sequencing and annotation.</title>
        <authorList>
            <consortium name="The Broad Institute Genomics Platform"/>
            <consortium name="The Broad Institute Genome Sequencing Center for Infectious Disease"/>
            <person name="Wu L."/>
            <person name="Ma J."/>
        </authorList>
    </citation>
    <scope>NUCLEOTIDE SEQUENCE [LARGE SCALE GENOMIC DNA]</scope>
    <source>
        <strain evidence="2">JCM 17138</strain>
    </source>
</reference>